<keyword evidence="1" id="KW-0812">Transmembrane</keyword>
<feature type="transmembrane region" description="Helical" evidence="1">
    <location>
        <begin position="6"/>
        <end position="25"/>
    </location>
</feature>
<dbReference type="Pfam" id="PF10027">
    <property type="entry name" value="DUF2269"/>
    <property type="match status" value="1"/>
</dbReference>
<dbReference type="InterPro" id="IPR018729">
    <property type="entry name" value="DUF2269_transmembrane"/>
</dbReference>
<dbReference type="Proteomes" id="UP000031967">
    <property type="component" value="Unassembled WGS sequence"/>
</dbReference>
<feature type="transmembrane region" description="Helical" evidence="1">
    <location>
        <begin position="129"/>
        <end position="148"/>
    </location>
</feature>
<keyword evidence="3" id="KW-1185">Reference proteome</keyword>
<feature type="transmembrane region" description="Helical" evidence="1">
    <location>
        <begin position="46"/>
        <end position="68"/>
    </location>
</feature>
<reference evidence="2 3" key="1">
    <citation type="submission" date="2014-12" db="EMBL/GenBank/DDBJ databases">
        <title>Draft genome sequence of Paenibacillus kamchatkensis strain B-2647.</title>
        <authorList>
            <person name="Karlyshev A.V."/>
            <person name="Kudryashova E.B."/>
        </authorList>
    </citation>
    <scope>NUCLEOTIDE SEQUENCE [LARGE SCALE GENOMIC DNA]</scope>
    <source>
        <strain evidence="2 3">VKM B-2647</strain>
    </source>
</reference>
<keyword evidence="1" id="KW-0472">Membrane</keyword>
<comment type="caution">
    <text evidence="2">The sequence shown here is derived from an EMBL/GenBank/DDBJ whole genome shotgun (WGS) entry which is preliminary data.</text>
</comment>
<evidence type="ECO:0000313" key="2">
    <source>
        <dbReference type="EMBL" id="KIL38746.1"/>
    </source>
</evidence>
<feature type="transmembrane region" description="Helical" evidence="1">
    <location>
        <begin position="80"/>
        <end position="100"/>
    </location>
</feature>
<organism evidence="2 3">
    <name type="scientific">Gordoniibacillus kamchatkensis</name>
    <dbReference type="NCBI Taxonomy" id="1590651"/>
    <lineage>
        <taxon>Bacteria</taxon>
        <taxon>Bacillati</taxon>
        <taxon>Bacillota</taxon>
        <taxon>Bacilli</taxon>
        <taxon>Bacillales</taxon>
        <taxon>Paenibacillaceae</taxon>
        <taxon>Gordoniibacillus</taxon>
    </lineage>
</organism>
<evidence type="ECO:0000313" key="3">
    <source>
        <dbReference type="Proteomes" id="UP000031967"/>
    </source>
</evidence>
<accession>A0ABR5ACI4</accession>
<proteinExistence type="predicted"/>
<evidence type="ECO:0000256" key="1">
    <source>
        <dbReference type="SAM" id="Phobius"/>
    </source>
</evidence>
<gene>
    <name evidence="2" type="ORF">SD70_24370</name>
</gene>
<name>A0ABR5ACI4_9BACL</name>
<protein>
    <submittedName>
        <fullName evidence="2">Membrane protein</fullName>
    </submittedName>
</protein>
<keyword evidence="1" id="KW-1133">Transmembrane helix</keyword>
<dbReference type="EMBL" id="JXAK01000052">
    <property type="protein sequence ID" value="KIL38746.1"/>
    <property type="molecule type" value="Genomic_DNA"/>
</dbReference>
<dbReference type="RefSeq" id="WP_041050524.1">
    <property type="nucleotide sequence ID" value="NZ_JXAK01000052.1"/>
</dbReference>
<sequence>MNFWLLLHVIGVVLFVGNIITAAFWKVRADAQKNAAIIHHAAKNVMYADYAFTLPGLVCIVISGIAMAVQANISMRGLNWLSLSLILFAVTGIVWLAILIPLQRAMIRHSAACIESGAISGAYSRASRLWAVFGTVGTLLPLLILYFMTTKSF</sequence>